<evidence type="ECO:0000313" key="6">
    <source>
        <dbReference type="EMBL" id="SHJ17883.1"/>
    </source>
</evidence>
<protein>
    <submittedName>
        <fullName evidence="6">Ferredoxin subunit of nitrite reductase or a ring-hydroxylating dioxygenase</fullName>
    </submittedName>
</protein>
<dbReference type="PROSITE" id="PS51257">
    <property type="entry name" value="PROKAR_LIPOPROTEIN"/>
    <property type="match status" value="1"/>
</dbReference>
<dbReference type="Proteomes" id="UP000184488">
    <property type="component" value="Unassembled WGS sequence"/>
</dbReference>
<evidence type="ECO:0000256" key="1">
    <source>
        <dbReference type="ARBA" id="ARBA00022714"/>
    </source>
</evidence>
<dbReference type="AlphaFoldDB" id="A0A1M6H6Y9"/>
<dbReference type="OrthoDB" id="165343at2"/>
<name>A0A1M6H6Y9_9FLAO</name>
<keyword evidence="6" id="KW-0223">Dioxygenase</keyword>
<keyword evidence="3" id="KW-0408">Iron</keyword>
<dbReference type="PROSITE" id="PS51296">
    <property type="entry name" value="RIESKE"/>
    <property type="match status" value="1"/>
</dbReference>
<dbReference type="EMBL" id="FQZI01000007">
    <property type="protein sequence ID" value="SHJ17883.1"/>
    <property type="molecule type" value="Genomic_DNA"/>
</dbReference>
<evidence type="ECO:0000256" key="4">
    <source>
        <dbReference type="ARBA" id="ARBA00023014"/>
    </source>
</evidence>
<dbReference type="STRING" id="415425.SAMN05444363_2891"/>
<dbReference type="InterPro" id="IPR017941">
    <property type="entry name" value="Rieske_2Fe-2S"/>
</dbReference>
<reference evidence="7" key="1">
    <citation type="submission" date="2016-11" db="EMBL/GenBank/DDBJ databases">
        <authorList>
            <person name="Varghese N."/>
            <person name="Submissions S."/>
        </authorList>
    </citation>
    <scope>NUCLEOTIDE SEQUENCE [LARGE SCALE GENOMIC DNA]</scope>
    <source>
        <strain evidence="7">DSM 18829</strain>
    </source>
</reference>
<dbReference type="RefSeq" id="WP_023579474.1">
    <property type="nucleotide sequence ID" value="NZ_FQZI01000007.1"/>
</dbReference>
<dbReference type="GO" id="GO:0046872">
    <property type="term" value="F:metal ion binding"/>
    <property type="evidence" value="ECO:0007669"/>
    <property type="project" value="UniProtKB-KW"/>
</dbReference>
<evidence type="ECO:0000259" key="5">
    <source>
        <dbReference type="PROSITE" id="PS51296"/>
    </source>
</evidence>
<feature type="domain" description="Rieske" evidence="5">
    <location>
        <begin position="58"/>
        <end position="143"/>
    </location>
</feature>
<evidence type="ECO:0000256" key="3">
    <source>
        <dbReference type="ARBA" id="ARBA00023004"/>
    </source>
</evidence>
<evidence type="ECO:0000256" key="2">
    <source>
        <dbReference type="ARBA" id="ARBA00022723"/>
    </source>
</evidence>
<keyword evidence="4" id="KW-0411">Iron-sulfur</keyword>
<dbReference type="CDD" id="cd03467">
    <property type="entry name" value="Rieske"/>
    <property type="match status" value="1"/>
</dbReference>
<sequence length="146" mass="16232">MDRKEFLKICGFSCLGVFGLSGMMQSCGTTHYASTNVQGNRLIVSKKEFEIIKNDTIRYRNHVVSKIEGINYPIIIYKNLNDTYSAFLLRCSHQGAELTVNGDVLTCSAHGSEFGKNGEVIQGPAEQQLTAFKVQTDAQNIYIQLS</sequence>
<gene>
    <name evidence="6" type="ORF">SAMN05444363_2891</name>
</gene>
<organism evidence="6 7">
    <name type="scientific">Flavobacterium terrae</name>
    <dbReference type="NCBI Taxonomy" id="415425"/>
    <lineage>
        <taxon>Bacteria</taxon>
        <taxon>Pseudomonadati</taxon>
        <taxon>Bacteroidota</taxon>
        <taxon>Flavobacteriia</taxon>
        <taxon>Flavobacteriales</taxon>
        <taxon>Flavobacteriaceae</taxon>
        <taxon>Flavobacterium</taxon>
    </lineage>
</organism>
<dbReference type="GO" id="GO:0051537">
    <property type="term" value="F:2 iron, 2 sulfur cluster binding"/>
    <property type="evidence" value="ECO:0007669"/>
    <property type="project" value="UniProtKB-KW"/>
</dbReference>
<keyword evidence="1" id="KW-0001">2Fe-2S</keyword>
<keyword evidence="7" id="KW-1185">Reference proteome</keyword>
<evidence type="ECO:0000313" key="7">
    <source>
        <dbReference type="Proteomes" id="UP000184488"/>
    </source>
</evidence>
<dbReference type="Gene3D" id="2.102.10.10">
    <property type="entry name" value="Rieske [2Fe-2S] iron-sulphur domain"/>
    <property type="match status" value="1"/>
</dbReference>
<dbReference type="Pfam" id="PF00355">
    <property type="entry name" value="Rieske"/>
    <property type="match status" value="1"/>
</dbReference>
<keyword evidence="6" id="KW-0560">Oxidoreductase</keyword>
<dbReference type="GO" id="GO:0051213">
    <property type="term" value="F:dioxygenase activity"/>
    <property type="evidence" value="ECO:0007669"/>
    <property type="project" value="UniProtKB-KW"/>
</dbReference>
<keyword evidence="2" id="KW-0479">Metal-binding</keyword>
<dbReference type="InterPro" id="IPR036922">
    <property type="entry name" value="Rieske_2Fe-2S_sf"/>
</dbReference>
<dbReference type="SUPFAM" id="SSF50022">
    <property type="entry name" value="ISP domain"/>
    <property type="match status" value="1"/>
</dbReference>
<proteinExistence type="predicted"/>
<accession>A0A1M6H6Y9</accession>